<protein>
    <recommendedName>
        <fullName evidence="3">Glycosyltransferase 2-like domain-containing protein</fullName>
    </recommendedName>
</protein>
<sequence length="518" mass="59766">MLKILMKNKLWILFLLTIIFFLSHFHIHKNIKREAKNEVILKRLENLKGGKLGADGKAVHFVPVKKEIQNLQNDIIAKFTIDHVLSDRIGLHRKVGEHRHPQCLTKIHSKIFKQSKKASIIFNVFNEAWSTLIRSVFSILHTAPLNLVEEIILIDDNSDFSFLAIFLSKILQNFEPEKINFSIPIRLIRLKERAGLIKGRNIGASLAKGEILVFLDCHIECNDGWLEPLVAQIVENPTSIAVPVIAVIDRLTFEFSHDPFSFPQLGSFDKTLNFNWFSIPDEDRSRDRTESLRSPTMAGGLYAIDKNWFHHLGGYDDGMDIWGVENVEMSVRTWTCGGSIRIAPCSIIGHVFPEKSFYRRDPTRNLARFAEVWLDDYKSKLYRRTSFAIPDSFKNTSSLQKRKELRQNLKCRSFRWFLDEIFPEFIEPEDKIGQFGFLHSPNLEWCLAISAAGEIIWEQCKFQSYGNRPLEQLWELDSNGQLKSFGQNDKLNDTDQADSDLTSNDPKMILTKLVESKK</sequence>
<evidence type="ECO:0000259" key="3">
    <source>
        <dbReference type="Pfam" id="PF00535"/>
    </source>
</evidence>
<dbReference type="PANTHER" id="PTHR11675">
    <property type="entry name" value="N-ACETYLGALACTOSAMINYLTRANSFERASE"/>
    <property type="match status" value="1"/>
</dbReference>
<dbReference type="Proteomes" id="UP000011014">
    <property type="component" value="Unassembled WGS sequence"/>
</dbReference>
<dbReference type="SUPFAM" id="SSF53448">
    <property type="entry name" value="Nucleotide-diphospho-sugar transferases"/>
    <property type="match status" value="1"/>
</dbReference>
<proteinExistence type="predicted"/>
<dbReference type="InterPro" id="IPR001173">
    <property type="entry name" value="Glyco_trans_2-like"/>
</dbReference>
<name>E4Y4V8_OIKDI</name>
<evidence type="ECO:0000256" key="1">
    <source>
        <dbReference type="ARBA" id="ARBA00023157"/>
    </source>
</evidence>
<feature type="domain" description="Glycosyltransferase 2-like" evidence="3">
    <location>
        <begin position="119"/>
        <end position="305"/>
    </location>
</feature>
<evidence type="ECO:0000256" key="2">
    <source>
        <dbReference type="SAM" id="MobiDB-lite"/>
    </source>
</evidence>
<keyword evidence="1" id="KW-1015">Disulfide bond</keyword>
<reference evidence="4" key="1">
    <citation type="journal article" date="2010" name="Science">
        <title>Plasticity of animal genome architecture unmasked by rapid evolution of a pelagic tunicate.</title>
        <authorList>
            <person name="Denoeud F."/>
            <person name="Henriet S."/>
            <person name="Mungpakdee S."/>
            <person name="Aury J.M."/>
            <person name="Da Silva C."/>
            <person name="Brinkmann H."/>
            <person name="Mikhaleva J."/>
            <person name="Olsen L.C."/>
            <person name="Jubin C."/>
            <person name="Canestro C."/>
            <person name="Bouquet J.M."/>
            <person name="Danks G."/>
            <person name="Poulain J."/>
            <person name="Campsteijn C."/>
            <person name="Adamski M."/>
            <person name="Cross I."/>
            <person name="Yadetie F."/>
            <person name="Muffato M."/>
            <person name="Louis A."/>
            <person name="Butcher S."/>
            <person name="Tsagkogeorga G."/>
            <person name="Konrad A."/>
            <person name="Singh S."/>
            <person name="Jensen M.F."/>
            <person name="Cong E.H."/>
            <person name="Eikeseth-Otteraa H."/>
            <person name="Noel B."/>
            <person name="Anthouard V."/>
            <person name="Porcel B.M."/>
            <person name="Kachouri-Lafond R."/>
            <person name="Nishino A."/>
            <person name="Ugolini M."/>
            <person name="Chourrout P."/>
            <person name="Nishida H."/>
            <person name="Aasland R."/>
            <person name="Huzurbazar S."/>
            <person name="Westhof E."/>
            <person name="Delsuc F."/>
            <person name="Lehrach H."/>
            <person name="Reinhardt R."/>
            <person name="Weissenbach J."/>
            <person name="Roy S.W."/>
            <person name="Artiguenave F."/>
            <person name="Postlethwait J.H."/>
            <person name="Manak J.R."/>
            <person name="Thompson E.M."/>
            <person name="Jaillon O."/>
            <person name="Du Pasquier L."/>
            <person name="Boudinot P."/>
            <person name="Liberles D.A."/>
            <person name="Volff J.N."/>
            <person name="Philippe H."/>
            <person name="Lenhard B."/>
            <person name="Roest Crollius H."/>
            <person name="Wincker P."/>
            <person name="Chourrout D."/>
        </authorList>
    </citation>
    <scope>NUCLEOTIDE SEQUENCE [LARGE SCALE GENOMIC DNA]</scope>
</reference>
<dbReference type="InterPro" id="IPR029044">
    <property type="entry name" value="Nucleotide-diphossugar_trans"/>
</dbReference>
<dbReference type="Gene3D" id="3.90.550.10">
    <property type="entry name" value="Spore Coat Polysaccharide Biosynthesis Protein SpsA, Chain A"/>
    <property type="match status" value="1"/>
</dbReference>
<organism evidence="4">
    <name type="scientific">Oikopleura dioica</name>
    <name type="common">Tunicate</name>
    <dbReference type="NCBI Taxonomy" id="34765"/>
    <lineage>
        <taxon>Eukaryota</taxon>
        <taxon>Metazoa</taxon>
        <taxon>Chordata</taxon>
        <taxon>Tunicata</taxon>
        <taxon>Appendicularia</taxon>
        <taxon>Copelata</taxon>
        <taxon>Oikopleuridae</taxon>
        <taxon>Oikopleura</taxon>
    </lineage>
</organism>
<gene>
    <name evidence="4" type="ORF">GSOID_T00018591001</name>
</gene>
<dbReference type="GO" id="GO:0004653">
    <property type="term" value="F:polypeptide N-acetylgalactosaminyltransferase activity"/>
    <property type="evidence" value="ECO:0007669"/>
    <property type="project" value="TreeGrafter"/>
</dbReference>
<feature type="region of interest" description="Disordered" evidence="2">
    <location>
        <begin position="485"/>
        <end position="504"/>
    </location>
</feature>
<dbReference type="AlphaFoldDB" id="E4Y4V8"/>
<accession>E4Y4V8</accession>
<dbReference type="EMBL" id="FN654281">
    <property type="protein sequence ID" value="CBY30706.1"/>
    <property type="molecule type" value="Genomic_DNA"/>
</dbReference>
<dbReference type="GO" id="GO:0006493">
    <property type="term" value="P:protein O-linked glycosylation"/>
    <property type="evidence" value="ECO:0007669"/>
    <property type="project" value="TreeGrafter"/>
</dbReference>
<dbReference type="Pfam" id="PF00535">
    <property type="entry name" value="Glycos_transf_2"/>
    <property type="match status" value="1"/>
</dbReference>
<dbReference type="GO" id="GO:0005794">
    <property type="term" value="C:Golgi apparatus"/>
    <property type="evidence" value="ECO:0007669"/>
    <property type="project" value="TreeGrafter"/>
</dbReference>
<evidence type="ECO:0000313" key="4">
    <source>
        <dbReference type="EMBL" id="CBY30706.1"/>
    </source>
</evidence>
<dbReference type="PANTHER" id="PTHR11675:SF126">
    <property type="entry name" value="RICIN B LECTIN DOMAIN-CONTAINING PROTEIN"/>
    <property type="match status" value="1"/>
</dbReference>